<dbReference type="Proteomes" id="UP001498476">
    <property type="component" value="Unassembled WGS sequence"/>
</dbReference>
<dbReference type="Pfam" id="PF13460">
    <property type="entry name" value="NAD_binding_10"/>
    <property type="match status" value="1"/>
</dbReference>
<dbReference type="InterPro" id="IPR016040">
    <property type="entry name" value="NAD(P)-bd_dom"/>
</dbReference>
<organism evidence="2 3">
    <name type="scientific">Neonectria punicea</name>
    <dbReference type="NCBI Taxonomy" id="979145"/>
    <lineage>
        <taxon>Eukaryota</taxon>
        <taxon>Fungi</taxon>
        <taxon>Dikarya</taxon>
        <taxon>Ascomycota</taxon>
        <taxon>Pezizomycotina</taxon>
        <taxon>Sordariomycetes</taxon>
        <taxon>Hypocreomycetidae</taxon>
        <taxon>Hypocreales</taxon>
        <taxon>Nectriaceae</taxon>
        <taxon>Neonectria</taxon>
    </lineage>
</organism>
<evidence type="ECO:0000313" key="2">
    <source>
        <dbReference type="EMBL" id="KAK7416160.1"/>
    </source>
</evidence>
<protein>
    <recommendedName>
        <fullName evidence="1">NAD(P)-binding domain-containing protein</fullName>
    </recommendedName>
</protein>
<dbReference type="InterPro" id="IPR036291">
    <property type="entry name" value="NAD(P)-bd_dom_sf"/>
</dbReference>
<comment type="caution">
    <text evidence="2">The sequence shown here is derived from an EMBL/GenBank/DDBJ whole genome shotgun (WGS) entry which is preliminary data.</text>
</comment>
<reference evidence="2 3" key="1">
    <citation type="journal article" date="2025" name="Microbiol. Resour. Announc.">
        <title>Draft genome sequences for Neonectria magnoliae and Neonectria punicea, canker pathogens of Liriodendron tulipifera and Acer saccharum in West Virginia.</title>
        <authorList>
            <person name="Petronek H.M."/>
            <person name="Kasson M.T."/>
            <person name="Metheny A.M."/>
            <person name="Stauder C.M."/>
            <person name="Lovett B."/>
            <person name="Lynch S.C."/>
            <person name="Garnas J.R."/>
            <person name="Kasson L.R."/>
            <person name="Stajich J.E."/>
        </authorList>
    </citation>
    <scope>NUCLEOTIDE SEQUENCE [LARGE SCALE GENOMIC DNA]</scope>
    <source>
        <strain evidence="2 3">NRRL 64653</strain>
    </source>
</reference>
<accession>A0ABR1H4X6</accession>
<sequence>MSSNTSPTYFITAASGNIGKRLVPLLLSQPSHPTLVLPTTNPDRLASQLQTKAYDPRVKIIHGDIQDPIFLETTFKAHHVTAVFLCLTGENELMVSLNFFDAMKRAATVKHLVYLSACGDFDLDAIRSGTLHDSAAGHVLVKPILEAKLRYGLSPREQPGGFSWTVLGPTLFYTNDLRSKQSMLKQGFFDEPLGRSGVSRVDPADIALAAANALQDDGKVWAGKKVMIGGLKTYSNVEVAKLWSEALGTDIVPAKSDEAGLAAFEELFRPRMNPVYARDMRLMYEWFDVRGFGMTEAEFQDQVALLGRAPASYEQFVSKTAEEWKVECAEA</sequence>
<dbReference type="InterPro" id="IPR051604">
    <property type="entry name" value="Ergot_Alk_Oxidoreductase"/>
</dbReference>
<dbReference type="PANTHER" id="PTHR43162:SF1">
    <property type="entry name" value="PRESTALK A DIFFERENTIATION PROTEIN A"/>
    <property type="match status" value="1"/>
</dbReference>
<dbReference type="Gene3D" id="3.40.50.720">
    <property type="entry name" value="NAD(P)-binding Rossmann-like Domain"/>
    <property type="match status" value="1"/>
</dbReference>
<name>A0ABR1H4X6_9HYPO</name>
<feature type="domain" description="NAD(P)-binding" evidence="1">
    <location>
        <begin position="14"/>
        <end position="212"/>
    </location>
</feature>
<gene>
    <name evidence="2" type="ORF">QQX98_005357</name>
</gene>
<dbReference type="SUPFAM" id="SSF51735">
    <property type="entry name" value="NAD(P)-binding Rossmann-fold domains"/>
    <property type="match status" value="1"/>
</dbReference>
<dbReference type="PANTHER" id="PTHR43162">
    <property type="match status" value="1"/>
</dbReference>
<keyword evidence="3" id="KW-1185">Reference proteome</keyword>
<proteinExistence type="predicted"/>
<dbReference type="EMBL" id="JAZAVJ010000072">
    <property type="protein sequence ID" value="KAK7416160.1"/>
    <property type="molecule type" value="Genomic_DNA"/>
</dbReference>
<evidence type="ECO:0000259" key="1">
    <source>
        <dbReference type="Pfam" id="PF13460"/>
    </source>
</evidence>
<evidence type="ECO:0000313" key="3">
    <source>
        <dbReference type="Proteomes" id="UP001498476"/>
    </source>
</evidence>